<dbReference type="RefSeq" id="WP_107822467.1">
    <property type="nucleotide sequence ID" value="NZ_OY782574.1"/>
</dbReference>
<dbReference type="Proteomes" id="UP000243525">
    <property type="component" value="Unassembled WGS sequence"/>
</dbReference>
<sequence length="353" mass="39910">MFLVILLVVILLTFSMVFVSWHLKVLCVYLLFLVLKRFLPTPNRKNYGWVAFALFVVAFAYTYPRRICHAGDYIQSVYFNTESRKVVVTPLIPYLSNIVGEGEVMTVVSLISKVSQKNSFIQSNAFEDVVNYCNKTPFLQNGFHLPYRKLAWKRTPPHNVLFQLLKGSGWYKNIDHYFLHIPEGAKDDAEVVVFCHGYAGSWVLYTELLAKYTNAIVVAVETPDFNGVFNRVVMQKILKTTLPHAFERMGLKNKKTHLIGLSNGGSAVNTSVQYFPDSFKTFTILSASLNNTPATVKKVNVIYGAKDRSGGVNGSIPASKYRKYVIPNENHCLLVSNPDSLFSIVNDIVKRNK</sequence>
<name>A0A2T5C134_9BACT</name>
<dbReference type="EMBL" id="QAAD01000009">
    <property type="protein sequence ID" value="PTN08324.1"/>
    <property type="molecule type" value="Genomic_DNA"/>
</dbReference>
<proteinExistence type="predicted"/>
<keyword evidence="3" id="KW-1185">Reference proteome</keyword>
<evidence type="ECO:0000313" key="3">
    <source>
        <dbReference type="Proteomes" id="UP000243525"/>
    </source>
</evidence>
<protein>
    <recommendedName>
        <fullName evidence="4">Alpha/beta hydrolase family protein</fullName>
    </recommendedName>
</protein>
<dbReference type="InterPro" id="IPR029058">
    <property type="entry name" value="AB_hydrolase_fold"/>
</dbReference>
<organism evidence="2 3">
    <name type="scientific">Mangrovibacterium marinum</name>
    <dbReference type="NCBI Taxonomy" id="1639118"/>
    <lineage>
        <taxon>Bacteria</taxon>
        <taxon>Pseudomonadati</taxon>
        <taxon>Bacteroidota</taxon>
        <taxon>Bacteroidia</taxon>
        <taxon>Marinilabiliales</taxon>
        <taxon>Prolixibacteraceae</taxon>
        <taxon>Mangrovibacterium</taxon>
    </lineage>
</organism>
<keyword evidence="1" id="KW-1133">Transmembrane helix</keyword>
<gene>
    <name evidence="2" type="ORF">C8N47_10958</name>
</gene>
<dbReference type="OrthoDB" id="1224630at2"/>
<dbReference type="AlphaFoldDB" id="A0A2T5C134"/>
<reference evidence="2 3" key="1">
    <citation type="submission" date="2018-04" db="EMBL/GenBank/DDBJ databases">
        <title>Genomic Encyclopedia of Archaeal and Bacterial Type Strains, Phase II (KMG-II): from individual species to whole genera.</title>
        <authorList>
            <person name="Goeker M."/>
        </authorList>
    </citation>
    <scope>NUCLEOTIDE SEQUENCE [LARGE SCALE GENOMIC DNA]</scope>
    <source>
        <strain evidence="2 3">DSM 28823</strain>
    </source>
</reference>
<dbReference type="SUPFAM" id="SSF53474">
    <property type="entry name" value="alpha/beta-Hydrolases"/>
    <property type="match status" value="1"/>
</dbReference>
<evidence type="ECO:0000256" key="1">
    <source>
        <dbReference type="SAM" id="Phobius"/>
    </source>
</evidence>
<accession>A0A2T5C134</accession>
<comment type="caution">
    <text evidence="2">The sequence shown here is derived from an EMBL/GenBank/DDBJ whole genome shotgun (WGS) entry which is preliminary data.</text>
</comment>
<dbReference type="Gene3D" id="3.40.50.1820">
    <property type="entry name" value="alpha/beta hydrolase"/>
    <property type="match status" value="1"/>
</dbReference>
<evidence type="ECO:0008006" key="4">
    <source>
        <dbReference type="Google" id="ProtNLM"/>
    </source>
</evidence>
<feature type="transmembrane region" description="Helical" evidence="1">
    <location>
        <begin position="6"/>
        <end position="35"/>
    </location>
</feature>
<feature type="transmembrane region" description="Helical" evidence="1">
    <location>
        <begin position="47"/>
        <end position="64"/>
    </location>
</feature>
<keyword evidence="1" id="KW-0812">Transmembrane</keyword>
<keyword evidence="1" id="KW-0472">Membrane</keyword>
<evidence type="ECO:0000313" key="2">
    <source>
        <dbReference type="EMBL" id="PTN08324.1"/>
    </source>
</evidence>